<organism evidence="1 2">
    <name type="scientific">Paenibacillus sediminis</name>
    <dbReference type="NCBI Taxonomy" id="664909"/>
    <lineage>
        <taxon>Bacteria</taxon>
        <taxon>Bacillati</taxon>
        <taxon>Bacillota</taxon>
        <taxon>Bacilli</taxon>
        <taxon>Bacillales</taxon>
        <taxon>Paenibacillaceae</taxon>
        <taxon>Paenibacillus</taxon>
    </lineage>
</organism>
<proteinExistence type="predicted"/>
<comment type="caution">
    <text evidence="1">The sequence shown here is derived from an EMBL/GenBank/DDBJ whole genome shotgun (WGS) entry which is preliminary data.</text>
</comment>
<evidence type="ECO:0000313" key="2">
    <source>
        <dbReference type="Proteomes" id="UP001519273"/>
    </source>
</evidence>
<dbReference type="RefSeq" id="WP_209853090.1">
    <property type="nucleotide sequence ID" value="NZ_CBCRVE010000009.1"/>
</dbReference>
<name>A0ABS4H7P0_9BACL</name>
<sequence>MSGRFIGYAINGQPFENPYFPADYPSETVNDWKPETLDWIVEPWTKKLVTQGPFDDAGSFDEKVQWFAKYFFKQNPNLRRTNDLYNDSVYWAKRLTLHNNPDESTGSAT</sequence>
<gene>
    <name evidence="1" type="ORF">J2Z20_003455</name>
</gene>
<reference evidence="1 2" key="1">
    <citation type="submission" date="2021-03" db="EMBL/GenBank/DDBJ databases">
        <title>Genomic Encyclopedia of Type Strains, Phase IV (KMG-IV): sequencing the most valuable type-strain genomes for metagenomic binning, comparative biology and taxonomic classification.</title>
        <authorList>
            <person name="Goeker M."/>
        </authorList>
    </citation>
    <scope>NUCLEOTIDE SEQUENCE [LARGE SCALE GENOMIC DNA]</scope>
    <source>
        <strain evidence="1 2">DSM 23491</strain>
    </source>
</reference>
<evidence type="ECO:0000313" key="1">
    <source>
        <dbReference type="EMBL" id="MBP1938533.1"/>
    </source>
</evidence>
<keyword evidence="2" id="KW-1185">Reference proteome</keyword>
<dbReference type="Proteomes" id="UP001519273">
    <property type="component" value="Unassembled WGS sequence"/>
</dbReference>
<dbReference type="EMBL" id="JAGGKP010000016">
    <property type="protein sequence ID" value="MBP1938533.1"/>
    <property type="molecule type" value="Genomic_DNA"/>
</dbReference>
<accession>A0ABS4H7P0</accession>
<protein>
    <submittedName>
        <fullName evidence="1">Uncharacterized protein</fullName>
    </submittedName>
</protein>